<feature type="region of interest" description="Disordered" evidence="1">
    <location>
        <begin position="1"/>
        <end position="25"/>
    </location>
</feature>
<proteinExistence type="predicted"/>
<protein>
    <submittedName>
        <fullName evidence="2">Uncharacterized protein</fullName>
    </submittedName>
</protein>
<evidence type="ECO:0000313" key="3">
    <source>
        <dbReference type="Proteomes" id="UP000226031"/>
    </source>
</evidence>
<evidence type="ECO:0000256" key="1">
    <source>
        <dbReference type="SAM" id="MobiDB-lite"/>
    </source>
</evidence>
<name>A0A2B7ZS95_9EURO</name>
<sequence length="124" mass="13333">MAPGRINSSPPMMRQSGRHGDLEASRGGWGSRYLRVACRAASFFLYSVTSNSLSWSAQTLGALCRRRGVWISSGRPCLGVALRDALMVSRASGQNVEQGQRVVHGIIATKTTWGGFSSSDRSGE</sequence>
<dbReference type="Proteomes" id="UP000226031">
    <property type="component" value="Unassembled WGS sequence"/>
</dbReference>
<keyword evidence="3" id="KW-1185">Reference proteome</keyword>
<comment type="caution">
    <text evidence="2">The sequence shown here is derived from an EMBL/GenBank/DDBJ whole genome shotgun (WGS) entry which is preliminary data.</text>
</comment>
<dbReference type="EMBL" id="PDND01000015">
    <property type="protein sequence ID" value="PGH35872.1"/>
    <property type="molecule type" value="Genomic_DNA"/>
</dbReference>
<dbReference type="AlphaFoldDB" id="A0A2B7ZS95"/>
<feature type="compositionally biased region" description="Polar residues" evidence="1">
    <location>
        <begin position="1"/>
        <end position="10"/>
    </location>
</feature>
<evidence type="ECO:0000313" key="2">
    <source>
        <dbReference type="EMBL" id="PGH35872.1"/>
    </source>
</evidence>
<accession>A0A2B7ZS95</accession>
<reference evidence="2 3" key="1">
    <citation type="submission" date="2017-10" db="EMBL/GenBank/DDBJ databases">
        <title>Comparative genomics in systemic dimorphic fungi from Ajellomycetaceae.</title>
        <authorList>
            <person name="Munoz J.F."/>
            <person name="Mcewen J.G."/>
            <person name="Clay O.K."/>
            <person name="Cuomo C.A."/>
        </authorList>
    </citation>
    <scope>NUCLEOTIDE SEQUENCE [LARGE SCALE GENOMIC DNA]</scope>
    <source>
        <strain evidence="2 3">UAMH4076</strain>
    </source>
</reference>
<organism evidence="2 3">
    <name type="scientific">[Emmonsia] crescens</name>
    <dbReference type="NCBI Taxonomy" id="73230"/>
    <lineage>
        <taxon>Eukaryota</taxon>
        <taxon>Fungi</taxon>
        <taxon>Dikarya</taxon>
        <taxon>Ascomycota</taxon>
        <taxon>Pezizomycotina</taxon>
        <taxon>Eurotiomycetes</taxon>
        <taxon>Eurotiomycetidae</taxon>
        <taxon>Onygenales</taxon>
        <taxon>Ajellomycetaceae</taxon>
        <taxon>Emergomyces</taxon>
    </lineage>
</organism>
<gene>
    <name evidence="2" type="ORF">GX50_01330</name>
</gene>